<dbReference type="GO" id="GO:0016788">
    <property type="term" value="F:hydrolase activity, acting on ester bonds"/>
    <property type="evidence" value="ECO:0007669"/>
    <property type="project" value="UniProtKB-ARBA"/>
</dbReference>
<keyword evidence="2" id="KW-0732">Signal</keyword>
<dbReference type="OrthoDB" id="9805649at2"/>
<feature type="signal peptide" evidence="2">
    <location>
        <begin position="1"/>
        <end position="31"/>
    </location>
</feature>
<dbReference type="EMBL" id="WUML01000003">
    <property type="protein sequence ID" value="MXN99850.1"/>
    <property type="molecule type" value="Genomic_DNA"/>
</dbReference>
<sequence length="385" mass="41246">MSKTIPARIARLGIALVAAAGIVAAALPAGAQEQPRERKTILEFLFGKKKPREVIPAEPQVRKPRTTARKKKTTTTVAKTPETPVVEKLPDAKVVLVVGDFIAGSVGEGLAAAFEATPGIRVERRTNGSSGIVRDDYYNWPETLPALIAETKPALVVVSMGANDRQQMTVAGEKEKFRSEAWTKEYETRVARLATLARQSGKPLLWMGMPAFQSSALTADMTTLNNLYRAGVEKAGGEFVDIWDGFVDEDGKFVISGSDINGQQVRLRGSDGINFTKAGKRKLAFYVEKEIRRLLGDAAADGPGLQGDLKDLVVATPPVEDAEITKTQPISLADPALDGGTALLGGAPIKGNGKSLRDKLVEKGETADAPLGRVDDFRMNKTATP</sequence>
<feature type="chain" id="PRO_5026758850" evidence="2">
    <location>
        <begin position="32"/>
        <end position="385"/>
    </location>
</feature>
<dbReference type="AlphaFoldDB" id="A0A6N8TB84"/>
<evidence type="ECO:0000256" key="2">
    <source>
        <dbReference type="SAM" id="SignalP"/>
    </source>
</evidence>
<dbReference type="SUPFAM" id="SSF52266">
    <property type="entry name" value="SGNH hydrolase"/>
    <property type="match status" value="1"/>
</dbReference>
<reference evidence="3 4" key="1">
    <citation type="submission" date="2019-12" db="EMBL/GenBank/DDBJ databases">
        <title>Shinella granuli gen. nov., sp. nov., and proposal of the reclassification of Zoogloea ramigera ATCC 19623 as Shinella zoogloeoides sp. nov.</title>
        <authorList>
            <person name="Gao J."/>
        </authorList>
    </citation>
    <scope>NUCLEOTIDE SEQUENCE [LARGE SCALE GENOMIC DNA]</scope>
    <source>
        <strain evidence="3 4">DSM 287</strain>
    </source>
</reference>
<feature type="region of interest" description="Disordered" evidence="1">
    <location>
        <begin position="362"/>
        <end position="385"/>
    </location>
</feature>
<protein>
    <submittedName>
        <fullName evidence="3">DUF459 domain-containing protein</fullName>
    </submittedName>
</protein>
<dbReference type="InterPro" id="IPR007407">
    <property type="entry name" value="DUF459"/>
</dbReference>
<comment type="caution">
    <text evidence="3">The sequence shown here is derived from an EMBL/GenBank/DDBJ whole genome shotgun (WGS) entry which is preliminary data.</text>
</comment>
<dbReference type="Gene3D" id="3.40.50.1110">
    <property type="entry name" value="SGNH hydrolase"/>
    <property type="match status" value="1"/>
</dbReference>
<gene>
    <name evidence="3" type="ORF">GR156_06020</name>
</gene>
<proteinExistence type="predicted"/>
<evidence type="ECO:0000256" key="1">
    <source>
        <dbReference type="SAM" id="MobiDB-lite"/>
    </source>
</evidence>
<name>A0A6N8TB84_SHIZO</name>
<dbReference type="RefSeq" id="WP_160785244.1">
    <property type="nucleotide sequence ID" value="NZ_CP086610.1"/>
</dbReference>
<evidence type="ECO:0000313" key="4">
    <source>
        <dbReference type="Proteomes" id="UP000440304"/>
    </source>
</evidence>
<accession>A0A6N8TB84</accession>
<dbReference type="CDD" id="cd01829">
    <property type="entry name" value="SGNH_hydrolase_peri2"/>
    <property type="match status" value="1"/>
</dbReference>
<evidence type="ECO:0000313" key="3">
    <source>
        <dbReference type="EMBL" id="MXN99850.1"/>
    </source>
</evidence>
<organism evidence="3 4">
    <name type="scientific">Shinella zoogloeoides</name>
    <name type="common">Crabtreella saccharophila</name>
    <dbReference type="NCBI Taxonomy" id="352475"/>
    <lineage>
        <taxon>Bacteria</taxon>
        <taxon>Pseudomonadati</taxon>
        <taxon>Pseudomonadota</taxon>
        <taxon>Alphaproteobacteria</taxon>
        <taxon>Hyphomicrobiales</taxon>
        <taxon>Rhizobiaceae</taxon>
        <taxon>Shinella</taxon>
    </lineage>
</organism>
<dbReference type="Pfam" id="PF04311">
    <property type="entry name" value="DUF459"/>
    <property type="match status" value="1"/>
</dbReference>
<dbReference type="Proteomes" id="UP000440304">
    <property type="component" value="Unassembled WGS sequence"/>
</dbReference>
<dbReference type="InterPro" id="IPR036514">
    <property type="entry name" value="SGNH_hydro_sf"/>
</dbReference>